<sequence length="122" mass="13736">MDRDSAEWWELAATGVLAVQRCDACGLTRFPARAFCAACRTEGWSWAPLAPMGVVESWIVSRWRAPEPFTVVRVRPAEARGCVMYGTWRGEREPRQGERVVAVFTERPSIEWRPEDAGGHAT</sequence>
<dbReference type="Gene3D" id="6.10.30.10">
    <property type="match status" value="1"/>
</dbReference>
<proteinExistence type="predicted"/>
<evidence type="ECO:0000313" key="2">
    <source>
        <dbReference type="EMBL" id="MBB3731364.1"/>
    </source>
</evidence>
<accession>A0A7W5YTS2</accession>
<dbReference type="EMBL" id="JACIBV010000001">
    <property type="protein sequence ID" value="MBB3731364.1"/>
    <property type="molecule type" value="Genomic_DNA"/>
</dbReference>
<keyword evidence="3" id="KW-1185">Reference proteome</keyword>
<dbReference type="Pfam" id="PF12172">
    <property type="entry name" value="zf-ChsH2"/>
    <property type="match status" value="1"/>
</dbReference>
<dbReference type="GeneID" id="95393463"/>
<dbReference type="AlphaFoldDB" id="A0A7W5YTS2"/>
<dbReference type="InterPro" id="IPR012340">
    <property type="entry name" value="NA-bd_OB-fold"/>
</dbReference>
<dbReference type="PANTHER" id="PTHR34075">
    <property type="entry name" value="BLR3430 PROTEIN"/>
    <property type="match status" value="1"/>
</dbReference>
<protein>
    <recommendedName>
        <fullName evidence="1">ChsH2 rubredoxin-like zinc ribbon domain-containing protein</fullName>
    </recommendedName>
</protein>
<dbReference type="PANTHER" id="PTHR34075:SF5">
    <property type="entry name" value="BLR3430 PROTEIN"/>
    <property type="match status" value="1"/>
</dbReference>
<dbReference type="RefSeq" id="WP_183657276.1">
    <property type="nucleotide sequence ID" value="NZ_BAAAXX010000014.1"/>
</dbReference>
<dbReference type="InterPro" id="IPR052513">
    <property type="entry name" value="Thioester_dehydratase-like"/>
</dbReference>
<gene>
    <name evidence="2" type="ORF">FHR33_007224</name>
</gene>
<comment type="caution">
    <text evidence="2">The sequence shown here is derived from an EMBL/GenBank/DDBJ whole genome shotgun (WGS) entry which is preliminary data.</text>
</comment>
<evidence type="ECO:0000313" key="3">
    <source>
        <dbReference type="Proteomes" id="UP000579945"/>
    </source>
</evidence>
<reference evidence="2 3" key="1">
    <citation type="submission" date="2020-08" db="EMBL/GenBank/DDBJ databases">
        <title>Sequencing the genomes of 1000 actinobacteria strains.</title>
        <authorList>
            <person name="Klenk H.-P."/>
        </authorList>
    </citation>
    <scope>NUCLEOTIDE SEQUENCE [LARGE SCALE GENOMIC DNA]</scope>
    <source>
        <strain evidence="2 3">DSM 44320</strain>
    </source>
</reference>
<name>A0A7W5YTS2_9ACTN</name>
<feature type="domain" description="ChsH2 rubredoxin-like zinc ribbon" evidence="1">
    <location>
        <begin position="9"/>
        <end position="42"/>
    </location>
</feature>
<organism evidence="2 3">
    <name type="scientific">Nonomuraea dietziae</name>
    <dbReference type="NCBI Taxonomy" id="65515"/>
    <lineage>
        <taxon>Bacteria</taxon>
        <taxon>Bacillati</taxon>
        <taxon>Actinomycetota</taxon>
        <taxon>Actinomycetes</taxon>
        <taxon>Streptosporangiales</taxon>
        <taxon>Streptosporangiaceae</taxon>
        <taxon>Nonomuraea</taxon>
    </lineage>
</organism>
<evidence type="ECO:0000259" key="1">
    <source>
        <dbReference type="Pfam" id="PF12172"/>
    </source>
</evidence>
<dbReference type="Proteomes" id="UP000579945">
    <property type="component" value="Unassembled WGS sequence"/>
</dbReference>
<dbReference type="SUPFAM" id="SSF50249">
    <property type="entry name" value="Nucleic acid-binding proteins"/>
    <property type="match status" value="1"/>
</dbReference>
<dbReference type="InterPro" id="IPR022002">
    <property type="entry name" value="ChsH2_Znr"/>
</dbReference>